<dbReference type="AlphaFoldDB" id="A0A8J7SBL8"/>
<feature type="transmembrane region" description="Helical" evidence="8">
    <location>
        <begin position="85"/>
        <end position="108"/>
    </location>
</feature>
<feature type="domain" description="NADH:quinone oxidoreductase/Mrp antiporter transmembrane" evidence="9">
    <location>
        <begin position="140"/>
        <end position="414"/>
    </location>
</feature>
<evidence type="ECO:0000256" key="4">
    <source>
        <dbReference type="ARBA" id="ARBA00022989"/>
    </source>
</evidence>
<evidence type="ECO:0000313" key="11">
    <source>
        <dbReference type="Proteomes" id="UP000636888"/>
    </source>
</evidence>
<evidence type="ECO:0000256" key="5">
    <source>
        <dbReference type="ARBA" id="ARBA00023002"/>
    </source>
</evidence>
<gene>
    <name evidence="10" type="ORF">JFN93_24415</name>
</gene>
<dbReference type="PANTHER" id="PTHR42682:SF3">
    <property type="entry name" value="FORMATE HYDROGENLYASE SUBUNIT 3-RELATED"/>
    <property type="match status" value="1"/>
</dbReference>
<dbReference type="InterPro" id="IPR003918">
    <property type="entry name" value="NADH_UbQ_OxRdtase"/>
</dbReference>
<keyword evidence="11" id="KW-1185">Reference proteome</keyword>
<comment type="subcellular location">
    <subcellularLocation>
        <location evidence="1">Cell membrane</location>
        <topology evidence="1">Multi-pass membrane protein</topology>
    </subcellularLocation>
    <subcellularLocation>
        <location evidence="7">Membrane</location>
        <topology evidence="7">Multi-pass membrane protein</topology>
    </subcellularLocation>
</comment>
<feature type="transmembrane region" description="Helical" evidence="8">
    <location>
        <begin position="143"/>
        <end position="160"/>
    </location>
</feature>
<feature type="transmembrane region" description="Helical" evidence="8">
    <location>
        <begin position="428"/>
        <end position="457"/>
    </location>
</feature>
<comment type="caution">
    <text evidence="10">The sequence shown here is derived from an EMBL/GenBank/DDBJ whole genome shotgun (WGS) entry which is preliminary data.</text>
</comment>
<evidence type="ECO:0000256" key="8">
    <source>
        <dbReference type="SAM" id="Phobius"/>
    </source>
</evidence>
<evidence type="ECO:0000256" key="2">
    <source>
        <dbReference type="ARBA" id="ARBA00022475"/>
    </source>
</evidence>
<feature type="transmembrane region" description="Helical" evidence="8">
    <location>
        <begin position="42"/>
        <end position="65"/>
    </location>
</feature>
<feature type="transmembrane region" description="Helical" evidence="8">
    <location>
        <begin position="249"/>
        <end position="266"/>
    </location>
</feature>
<feature type="transmembrane region" description="Helical" evidence="8">
    <location>
        <begin position="478"/>
        <end position="499"/>
    </location>
</feature>
<evidence type="ECO:0000256" key="3">
    <source>
        <dbReference type="ARBA" id="ARBA00022692"/>
    </source>
</evidence>
<feature type="transmembrane region" description="Helical" evidence="8">
    <location>
        <begin position="390"/>
        <end position="416"/>
    </location>
</feature>
<feature type="transmembrane region" description="Helical" evidence="8">
    <location>
        <begin position="519"/>
        <end position="540"/>
    </location>
</feature>
<dbReference type="PRINTS" id="PR01437">
    <property type="entry name" value="NUOXDRDTASE4"/>
</dbReference>
<feature type="transmembrane region" description="Helical" evidence="8">
    <location>
        <begin position="349"/>
        <end position="369"/>
    </location>
</feature>
<name>A0A8J7SBL8_9BACT</name>
<keyword evidence="4 8" id="KW-1133">Transmembrane helix</keyword>
<dbReference type="Proteomes" id="UP000636888">
    <property type="component" value="Unassembled WGS sequence"/>
</dbReference>
<keyword evidence="3 7" id="KW-0812">Transmembrane</keyword>
<dbReference type="PANTHER" id="PTHR42682">
    <property type="entry name" value="HYDROGENASE-4 COMPONENT F"/>
    <property type="match status" value="1"/>
</dbReference>
<dbReference type="InterPro" id="IPR001750">
    <property type="entry name" value="ND/Mrp_TM"/>
</dbReference>
<evidence type="ECO:0000256" key="6">
    <source>
        <dbReference type="ARBA" id="ARBA00023136"/>
    </source>
</evidence>
<accession>A0A8J7SBL8</accession>
<dbReference type="GO" id="GO:0016491">
    <property type="term" value="F:oxidoreductase activity"/>
    <property type="evidence" value="ECO:0007669"/>
    <property type="project" value="UniProtKB-KW"/>
</dbReference>
<evidence type="ECO:0000256" key="7">
    <source>
        <dbReference type="RuleBase" id="RU000320"/>
    </source>
</evidence>
<feature type="transmembrane region" description="Helical" evidence="8">
    <location>
        <begin position="213"/>
        <end position="237"/>
    </location>
</feature>
<feature type="transmembrane region" description="Helical" evidence="8">
    <location>
        <begin position="278"/>
        <end position="300"/>
    </location>
</feature>
<dbReference type="Pfam" id="PF00361">
    <property type="entry name" value="Proton_antipo_M"/>
    <property type="match status" value="1"/>
</dbReference>
<dbReference type="EMBL" id="JAEMHM010000031">
    <property type="protein sequence ID" value="MBJ6727866.1"/>
    <property type="molecule type" value="Genomic_DNA"/>
</dbReference>
<keyword evidence="6 8" id="KW-0472">Membrane</keyword>
<keyword evidence="5" id="KW-0560">Oxidoreductase</keyword>
<feature type="transmembrane region" description="Helical" evidence="8">
    <location>
        <begin position="120"/>
        <end position="137"/>
    </location>
</feature>
<sequence length="657" mass="69476">MLQDVMRDPFVRVFLAVVLTAFSGIPGLFLRKGPTGQRLATLCALAASALALPAILAALLAGEHAAYLVRWTLPFGPCELLLDPLALFFLIPIFLVFPLGSLYANGYWPNASHPTTQPPVTFFYGLLAAAMALVVIARNGALFLMAWEVMALSGYFLLICEHRHREVRAAGTLYLIASHIGVAALFALFSLLASRVGSFVLPGAGALHLDPSAAFPFYLLALIGFGSKAGLMPLHIWLPSAHANAPSHVSALLSGVMLKMGIYGLLRVTTFFPERPLWLGAVLLSAGIVSAILGISLAAAQKDLKRLLAYSSIENLGIVAAALGSAFIGEATGNPRLAFLALTGGLFHILNHSLFKPLLFFSAGSVMHATGTRDLDLMGGLARKMPKSALLSAVGVVAICGLPPGNGFVSEFFIYLGWLSEATAPFPILALAAPLLALVGGIAVISFVKLFGAAFLGAPRSEGAEHGHESPASMLVPMGLLALLCLLGGVLPQGFLALTRPVLATLAPSAPGYRLPVSPLWFTAAALALLLLGSVIALFLKGRTAGHASHGPTWGCGYIAPTTRMEYTGTAFSGIFTTLWGGIVRTTVTGAKVTGFPPAPARVSYTPREIILERVVGPLFKLCDQGFSLLRRMQHGEVQVYILYIFVTLVLLLIWVR</sequence>
<dbReference type="GO" id="GO:0005886">
    <property type="term" value="C:plasma membrane"/>
    <property type="evidence" value="ECO:0007669"/>
    <property type="project" value="UniProtKB-SubCell"/>
</dbReference>
<protein>
    <submittedName>
        <fullName evidence="10">Hydrogenase</fullName>
    </submittedName>
</protein>
<feature type="transmembrane region" description="Helical" evidence="8">
    <location>
        <begin position="638"/>
        <end position="656"/>
    </location>
</feature>
<dbReference type="InterPro" id="IPR052175">
    <property type="entry name" value="ComplexI-like_HydComp"/>
</dbReference>
<evidence type="ECO:0000256" key="1">
    <source>
        <dbReference type="ARBA" id="ARBA00004651"/>
    </source>
</evidence>
<proteinExistence type="predicted"/>
<evidence type="ECO:0000259" key="9">
    <source>
        <dbReference type="Pfam" id="PF00361"/>
    </source>
</evidence>
<feature type="transmembrane region" description="Helical" evidence="8">
    <location>
        <begin position="172"/>
        <end position="193"/>
    </location>
</feature>
<dbReference type="GO" id="GO:0042773">
    <property type="term" value="P:ATP synthesis coupled electron transport"/>
    <property type="evidence" value="ECO:0007669"/>
    <property type="project" value="InterPro"/>
</dbReference>
<reference evidence="10" key="1">
    <citation type="submission" date="2020-12" db="EMBL/GenBank/DDBJ databases">
        <title>Geomonas sp. Red875, isolated from river sediment.</title>
        <authorList>
            <person name="Xu Z."/>
            <person name="Zhang Z."/>
            <person name="Masuda Y."/>
            <person name="Itoh H."/>
            <person name="Senoo K."/>
        </authorList>
    </citation>
    <scope>NUCLEOTIDE SEQUENCE</scope>
    <source>
        <strain evidence="10">Red875</strain>
    </source>
</reference>
<keyword evidence="2" id="KW-1003">Cell membrane</keyword>
<feature type="transmembrane region" description="Helical" evidence="8">
    <location>
        <begin position="307"/>
        <end position="329"/>
    </location>
</feature>
<feature type="transmembrane region" description="Helical" evidence="8">
    <location>
        <begin position="12"/>
        <end position="30"/>
    </location>
</feature>
<dbReference type="GO" id="GO:0008137">
    <property type="term" value="F:NADH dehydrogenase (ubiquinone) activity"/>
    <property type="evidence" value="ECO:0007669"/>
    <property type="project" value="InterPro"/>
</dbReference>
<evidence type="ECO:0000313" key="10">
    <source>
        <dbReference type="EMBL" id="MBJ6727866.1"/>
    </source>
</evidence>
<organism evidence="10 11">
    <name type="scientific">Geomesophilobacter sediminis</name>
    <dbReference type="NCBI Taxonomy" id="2798584"/>
    <lineage>
        <taxon>Bacteria</taxon>
        <taxon>Pseudomonadati</taxon>
        <taxon>Thermodesulfobacteriota</taxon>
        <taxon>Desulfuromonadia</taxon>
        <taxon>Geobacterales</taxon>
        <taxon>Geobacteraceae</taxon>
        <taxon>Geomesophilobacter</taxon>
    </lineage>
</organism>